<accession>A0ABX1VC09</accession>
<reference evidence="1 2" key="1">
    <citation type="journal article" date="2020" name="Syst. Appl. Microbiol.">
        <title>Alienimonas chondri sp. nov., a novel planctomycete isolated from the biofilm of the red alga Chondrus crispus.</title>
        <authorList>
            <person name="Vitorino I."/>
            <person name="Albuquerque L."/>
            <person name="Wiegand S."/>
            <person name="Kallscheuer N."/>
            <person name="da Costa M.S."/>
            <person name="Lobo-da-Cunha A."/>
            <person name="Jogler C."/>
            <person name="Lage O.M."/>
        </authorList>
    </citation>
    <scope>NUCLEOTIDE SEQUENCE [LARGE SCALE GENOMIC DNA]</scope>
    <source>
        <strain evidence="1 2">LzC2</strain>
    </source>
</reference>
<proteinExistence type="predicted"/>
<organism evidence="1 2">
    <name type="scientific">Alienimonas chondri</name>
    <dbReference type="NCBI Taxonomy" id="2681879"/>
    <lineage>
        <taxon>Bacteria</taxon>
        <taxon>Pseudomonadati</taxon>
        <taxon>Planctomycetota</taxon>
        <taxon>Planctomycetia</taxon>
        <taxon>Planctomycetales</taxon>
        <taxon>Planctomycetaceae</taxon>
        <taxon>Alienimonas</taxon>
    </lineage>
</organism>
<dbReference type="EMBL" id="WTPX01000044">
    <property type="protein sequence ID" value="NNJ25645.1"/>
    <property type="molecule type" value="Genomic_DNA"/>
</dbReference>
<dbReference type="InterPro" id="IPR015315">
    <property type="entry name" value="DUF1963"/>
</dbReference>
<dbReference type="Pfam" id="PF09234">
    <property type="entry name" value="DUF1963"/>
    <property type="match status" value="1"/>
</dbReference>
<protein>
    <recommendedName>
        <fullName evidence="3">DUF1963 domain-containing protein</fullName>
    </recommendedName>
</protein>
<sequence length="55" mass="6530">MLLLQLASDFGDDSDPADQGFEMMWGDLGMLYWWIRREDLAARRFDRVWMTLQCG</sequence>
<evidence type="ECO:0008006" key="3">
    <source>
        <dbReference type="Google" id="ProtNLM"/>
    </source>
</evidence>
<evidence type="ECO:0000313" key="2">
    <source>
        <dbReference type="Proteomes" id="UP000609651"/>
    </source>
</evidence>
<dbReference type="SUPFAM" id="SSF103032">
    <property type="entry name" value="Hypothetical protein YwqG"/>
    <property type="match status" value="1"/>
</dbReference>
<gene>
    <name evidence="1" type="ORF">LzC2_17180</name>
</gene>
<keyword evidence="2" id="KW-1185">Reference proteome</keyword>
<dbReference type="InterPro" id="IPR035948">
    <property type="entry name" value="YwqG-like_sf"/>
</dbReference>
<dbReference type="Gene3D" id="2.30.320.10">
    <property type="entry name" value="YwqG-like"/>
    <property type="match status" value="1"/>
</dbReference>
<evidence type="ECO:0000313" key="1">
    <source>
        <dbReference type="EMBL" id="NNJ25645.1"/>
    </source>
</evidence>
<dbReference type="Proteomes" id="UP000609651">
    <property type="component" value="Unassembled WGS sequence"/>
</dbReference>
<name>A0ABX1VC09_9PLAN</name>
<comment type="caution">
    <text evidence="1">The sequence shown here is derived from an EMBL/GenBank/DDBJ whole genome shotgun (WGS) entry which is preliminary data.</text>
</comment>